<dbReference type="InterPro" id="IPR011990">
    <property type="entry name" value="TPR-like_helical_dom_sf"/>
</dbReference>
<organism evidence="8 9">
    <name type="scientific">Paraflavisolibacter caeni</name>
    <dbReference type="NCBI Taxonomy" id="2982496"/>
    <lineage>
        <taxon>Bacteria</taxon>
        <taxon>Pseudomonadati</taxon>
        <taxon>Bacteroidota</taxon>
        <taxon>Chitinophagia</taxon>
        <taxon>Chitinophagales</taxon>
        <taxon>Chitinophagaceae</taxon>
        <taxon>Paraflavisolibacter</taxon>
    </lineage>
</organism>
<dbReference type="AlphaFoldDB" id="A0A9X2XQ08"/>
<evidence type="ECO:0000259" key="7">
    <source>
        <dbReference type="Pfam" id="PF14322"/>
    </source>
</evidence>
<keyword evidence="9" id="KW-1185">Reference proteome</keyword>
<evidence type="ECO:0000256" key="3">
    <source>
        <dbReference type="ARBA" id="ARBA00022729"/>
    </source>
</evidence>
<dbReference type="PROSITE" id="PS51257">
    <property type="entry name" value="PROKAR_LIPOPROTEIN"/>
    <property type="match status" value="1"/>
</dbReference>
<reference evidence="8" key="2">
    <citation type="submission" date="2023-04" db="EMBL/GenBank/DDBJ databases">
        <title>Paracnuella aquatica gen. nov., sp. nov., a member of the family Chitinophagaceae isolated from a hot spring.</title>
        <authorList>
            <person name="Wang C."/>
        </authorList>
    </citation>
    <scope>NUCLEOTIDE SEQUENCE</scope>
    <source>
        <strain evidence="8">LB-8</strain>
    </source>
</reference>
<comment type="caution">
    <text evidence="8">The sequence shown here is derived from an EMBL/GenBank/DDBJ whole genome shotgun (WGS) entry which is preliminary data.</text>
</comment>
<keyword evidence="4" id="KW-0472">Membrane</keyword>
<dbReference type="InterPro" id="IPR033985">
    <property type="entry name" value="SusD-like_N"/>
</dbReference>
<dbReference type="Pfam" id="PF07980">
    <property type="entry name" value="SusD_RagB"/>
    <property type="match status" value="1"/>
</dbReference>
<proteinExistence type="inferred from homology"/>
<feature type="domain" description="RagB/SusD" evidence="6">
    <location>
        <begin position="262"/>
        <end position="562"/>
    </location>
</feature>
<evidence type="ECO:0000256" key="5">
    <source>
        <dbReference type="ARBA" id="ARBA00023237"/>
    </source>
</evidence>
<dbReference type="RefSeq" id="WP_279300111.1">
    <property type="nucleotide sequence ID" value="NZ_JAOTIF010000041.1"/>
</dbReference>
<gene>
    <name evidence="8" type="ORF">OCK74_26370</name>
</gene>
<evidence type="ECO:0000313" key="8">
    <source>
        <dbReference type="EMBL" id="MCU7552673.1"/>
    </source>
</evidence>
<dbReference type="Gene3D" id="1.25.40.390">
    <property type="match status" value="1"/>
</dbReference>
<dbReference type="GO" id="GO:0009279">
    <property type="term" value="C:cell outer membrane"/>
    <property type="evidence" value="ECO:0007669"/>
    <property type="project" value="UniProtKB-SubCell"/>
</dbReference>
<protein>
    <submittedName>
        <fullName evidence="8">RagB/SusD family nutrient uptake outer membrane protein</fullName>
    </submittedName>
</protein>
<dbReference type="Pfam" id="PF14322">
    <property type="entry name" value="SusD-like_3"/>
    <property type="match status" value="1"/>
</dbReference>
<feature type="domain" description="SusD-like N-terminal" evidence="7">
    <location>
        <begin position="93"/>
        <end position="219"/>
    </location>
</feature>
<dbReference type="EMBL" id="JAOTIF010000041">
    <property type="protein sequence ID" value="MCU7552673.1"/>
    <property type="molecule type" value="Genomic_DNA"/>
</dbReference>
<evidence type="ECO:0000256" key="4">
    <source>
        <dbReference type="ARBA" id="ARBA00023136"/>
    </source>
</evidence>
<keyword evidence="5" id="KW-0998">Cell outer membrane</keyword>
<reference evidence="8" key="1">
    <citation type="submission" date="2022-09" db="EMBL/GenBank/DDBJ databases">
        <authorList>
            <person name="Yuan C."/>
            <person name="Ke Z."/>
        </authorList>
    </citation>
    <scope>NUCLEOTIDE SEQUENCE</scope>
    <source>
        <strain evidence="8">LB-8</strain>
    </source>
</reference>
<comment type="subcellular location">
    <subcellularLocation>
        <location evidence="1">Cell outer membrane</location>
    </subcellularLocation>
</comment>
<dbReference type="Proteomes" id="UP001155483">
    <property type="component" value="Unassembled WGS sequence"/>
</dbReference>
<keyword evidence="3" id="KW-0732">Signal</keyword>
<sequence length="563" mass="64193">MKSVSIAIFTIFTLSLVSCKKDFLKEENMSGITADPFYSTATGMEALVNTCYTPLRFWFGKEGGASLTELGTDLFLKGGDNHHPQIATYDPISFNSQNDALKLYWERFYAAVNDCNTAIARIDASPLPEAIKTLRKGEVHFLRAMYYWLIVETWGGVHLTTEESKGATVTANRTPVEKFYDLIFSDLDIAIANLEVRKSPEGGRVTKPAAEAFKARMLLTRGKYQEAAALAKKVISDYNFKLFDNYADLWKMENSNGSANSEVIWFVNYTADDLLNKDIESINGYSQEAASFLTEGGHQLHMTFTPRYDFHEGVKLNAADDVGFQRYSSSQRLLTLFNDTIDQRYAGSFKEVWYANNVSDNIKYTEMKVGDTAIYWSNNALSPAYKQARAKRFEILDINDLFNPDQSLKDNRNFIEMHKFADPTRSGIFIWRSKRDAFVLRISEMYLIVAEADMQSGNMQEAVTYMNTLRTKRAKPGMEGAMQITAANMNIDFILEERARELVGEQLRWFDLKRTNKLIEYVRKYNPDGAKNIQPYHMLRPIPQSQLDAVTNKSEFTQNPGYN</sequence>
<evidence type="ECO:0000256" key="1">
    <source>
        <dbReference type="ARBA" id="ARBA00004442"/>
    </source>
</evidence>
<dbReference type="InterPro" id="IPR012944">
    <property type="entry name" value="SusD_RagB_dom"/>
</dbReference>
<evidence type="ECO:0000259" key="6">
    <source>
        <dbReference type="Pfam" id="PF07980"/>
    </source>
</evidence>
<accession>A0A9X2XQ08</accession>
<evidence type="ECO:0000313" key="9">
    <source>
        <dbReference type="Proteomes" id="UP001155483"/>
    </source>
</evidence>
<comment type="similarity">
    <text evidence="2">Belongs to the SusD family.</text>
</comment>
<evidence type="ECO:0000256" key="2">
    <source>
        <dbReference type="ARBA" id="ARBA00006275"/>
    </source>
</evidence>
<name>A0A9X2XQ08_9BACT</name>
<dbReference type="SUPFAM" id="SSF48452">
    <property type="entry name" value="TPR-like"/>
    <property type="match status" value="1"/>
</dbReference>